<evidence type="ECO:0000256" key="9">
    <source>
        <dbReference type="RuleBase" id="RU004016"/>
    </source>
</evidence>
<keyword evidence="2" id="KW-0732">Signal</keyword>
<keyword evidence="4" id="KW-0133">Cell shape</keyword>
<evidence type="ECO:0000256" key="8">
    <source>
        <dbReference type="PIRSR" id="PIRSR618044-2"/>
    </source>
</evidence>
<dbReference type="InterPro" id="IPR018044">
    <property type="entry name" value="Peptidase_S11"/>
</dbReference>
<feature type="active site" description="Acyl-ester intermediate" evidence="7">
    <location>
        <position position="121"/>
    </location>
</feature>
<feature type="binding site" evidence="8">
    <location>
        <position position="290"/>
    </location>
    <ligand>
        <name>substrate</name>
    </ligand>
</feature>
<evidence type="ECO:0000256" key="5">
    <source>
        <dbReference type="ARBA" id="ARBA00022984"/>
    </source>
</evidence>
<organism evidence="12 13">
    <name type="scientific">Fusobacterium nucleatum subsp. polymorphum</name>
    <name type="common">Fusobacterium polymorphum</name>
    <dbReference type="NCBI Taxonomy" id="76857"/>
    <lineage>
        <taxon>Bacteria</taxon>
        <taxon>Fusobacteriati</taxon>
        <taxon>Fusobacteriota</taxon>
        <taxon>Fusobacteriia</taxon>
        <taxon>Fusobacteriales</taxon>
        <taxon>Fusobacteriaceae</taxon>
        <taxon>Fusobacterium</taxon>
    </lineage>
</organism>
<dbReference type="Gene3D" id="3.40.710.10">
    <property type="entry name" value="DD-peptidase/beta-lactamase superfamily"/>
    <property type="match status" value="1"/>
</dbReference>
<protein>
    <submittedName>
        <fullName evidence="12">D-alanyl-D-alanine carboxypeptidase</fullName>
    </submittedName>
</protein>
<dbReference type="GO" id="GO:0008360">
    <property type="term" value="P:regulation of cell shape"/>
    <property type="evidence" value="ECO:0007669"/>
    <property type="project" value="UniProtKB-KW"/>
</dbReference>
<evidence type="ECO:0000256" key="1">
    <source>
        <dbReference type="ARBA" id="ARBA00007164"/>
    </source>
</evidence>
<evidence type="ECO:0000256" key="6">
    <source>
        <dbReference type="ARBA" id="ARBA00023316"/>
    </source>
</evidence>
<keyword evidence="12" id="KW-0645">Protease</keyword>
<keyword evidence="12" id="KW-0121">Carboxypeptidase</keyword>
<dbReference type="GO" id="GO:0006508">
    <property type="term" value="P:proteolysis"/>
    <property type="evidence" value="ECO:0007669"/>
    <property type="project" value="InterPro"/>
</dbReference>
<evidence type="ECO:0000256" key="10">
    <source>
        <dbReference type="SAM" id="MobiDB-lite"/>
    </source>
</evidence>
<dbReference type="AlphaFoldDB" id="A0A2B7YE55"/>
<keyword evidence="6" id="KW-0961">Cell wall biogenesis/degradation</keyword>
<dbReference type="SUPFAM" id="SSF56601">
    <property type="entry name" value="beta-lactamase/transpeptidase-like"/>
    <property type="match status" value="1"/>
</dbReference>
<evidence type="ECO:0000256" key="4">
    <source>
        <dbReference type="ARBA" id="ARBA00022960"/>
    </source>
</evidence>
<accession>A0A2B7YE55</accession>
<dbReference type="GO" id="GO:0071555">
    <property type="term" value="P:cell wall organization"/>
    <property type="evidence" value="ECO:0007669"/>
    <property type="project" value="UniProtKB-KW"/>
</dbReference>
<dbReference type="STRING" id="76857.RO02_10565"/>
<dbReference type="PANTHER" id="PTHR21581:SF6">
    <property type="entry name" value="TRAFFICKING PROTEIN PARTICLE COMPLEX SUBUNIT 12"/>
    <property type="match status" value="1"/>
</dbReference>
<dbReference type="PRINTS" id="PR00725">
    <property type="entry name" value="DADACBPTASE1"/>
</dbReference>
<sequence>MQEITEEKNIGEEQIEKSKDKVPEDKNENKPKEETVKNEDSHKENEVKKDEIEEVQEDKDLAIEESENPTKDKQKYKMIKYYSADGVEWELPDNFRAVIVGDTKGNVIFAKDADTMYPLASVTKMMSLMVTFDEINAGNISLSDSVRISKNPLKYGGSGIPLKAGQIFLLEDLIKASAVYSANNATYAIAEYVGNGSVFGFVAKMNRKLKELGLQNEIRYHTPAGLPTRVTKQPMDEGTARGIYKLSIEALKYKKYIEIAGIKKTKIYNEKISIRNRNHLIGENGVYGIKTGFHKEAKYNIAVASKFEDTDVIIVVMGGETYKTRDGIVLSILDILNTNYTVKNGLIERK</sequence>
<dbReference type="Proteomes" id="UP000222862">
    <property type="component" value="Unassembled WGS sequence"/>
</dbReference>
<feature type="active site" description="Proton acceptor" evidence="7">
    <location>
        <position position="124"/>
    </location>
</feature>
<evidence type="ECO:0000259" key="11">
    <source>
        <dbReference type="Pfam" id="PF00768"/>
    </source>
</evidence>
<dbReference type="Pfam" id="PF00768">
    <property type="entry name" value="Peptidase_S11"/>
    <property type="match status" value="1"/>
</dbReference>
<evidence type="ECO:0000313" key="13">
    <source>
        <dbReference type="Proteomes" id="UP000222862"/>
    </source>
</evidence>
<evidence type="ECO:0000256" key="3">
    <source>
        <dbReference type="ARBA" id="ARBA00022801"/>
    </source>
</evidence>
<dbReference type="FunFam" id="3.40.710.10:FF:000122">
    <property type="entry name" value="Serine-type D-Ala-D-Ala carboxypeptidase"/>
    <property type="match status" value="1"/>
</dbReference>
<dbReference type="GO" id="GO:0009252">
    <property type="term" value="P:peptidoglycan biosynthetic process"/>
    <property type="evidence" value="ECO:0007669"/>
    <property type="project" value="UniProtKB-KW"/>
</dbReference>
<comment type="caution">
    <text evidence="12">The sequence shown here is derived from an EMBL/GenBank/DDBJ whole genome shotgun (WGS) entry which is preliminary data.</text>
</comment>
<dbReference type="EMBL" id="NJGI01000008">
    <property type="protein sequence ID" value="PGH19816.1"/>
    <property type="molecule type" value="Genomic_DNA"/>
</dbReference>
<dbReference type="PANTHER" id="PTHR21581">
    <property type="entry name" value="D-ALANYL-D-ALANINE CARBOXYPEPTIDASE"/>
    <property type="match status" value="1"/>
</dbReference>
<evidence type="ECO:0000313" key="12">
    <source>
        <dbReference type="EMBL" id="PGH19816.1"/>
    </source>
</evidence>
<dbReference type="InterPro" id="IPR012338">
    <property type="entry name" value="Beta-lactam/transpept-like"/>
</dbReference>
<name>A0A2B7YE55_FUSNP</name>
<reference evidence="12 13" key="1">
    <citation type="submission" date="2017-06" db="EMBL/GenBank/DDBJ databases">
        <title>Genome sequencing of Fusobacterium nucleatum subsp. polymorphum KCOM 1232 (=ChDC F37).</title>
        <authorList>
            <person name="Kook J.-K."/>
            <person name="Park S.-N."/>
            <person name="Lim Y.K."/>
            <person name="Roh H."/>
        </authorList>
    </citation>
    <scope>NUCLEOTIDE SEQUENCE [LARGE SCALE GENOMIC DNA]</scope>
    <source>
        <strain evidence="13">KCOM 1232 ( ChDC F37)</strain>
    </source>
</reference>
<evidence type="ECO:0000256" key="7">
    <source>
        <dbReference type="PIRSR" id="PIRSR618044-1"/>
    </source>
</evidence>
<keyword evidence="5" id="KW-0573">Peptidoglycan synthesis</keyword>
<dbReference type="InterPro" id="IPR001967">
    <property type="entry name" value="Peptidase_S11_N"/>
</dbReference>
<feature type="compositionally biased region" description="Basic and acidic residues" evidence="10">
    <location>
        <begin position="1"/>
        <end position="51"/>
    </location>
</feature>
<feature type="domain" description="Peptidase S11 D-alanyl-D-alanine carboxypeptidase A N-terminal" evidence="11">
    <location>
        <begin position="97"/>
        <end position="320"/>
    </location>
</feature>
<keyword evidence="3" id="KW-0378">Hydrolase</keyword>
<feature type="active site" evidence="7">
    <location>
        <position position="181"/>
    </location>
</feature>
<comment type="similarity">
    <text evidence="1 9">Belongs to the peptidase S11 family.</text>
</comment>
<feature type="region of interest" description="Disordered" evidence="10">
    <location>
        <begin position="1"/>
        <end position="69"/>
    </location>
</feature>
<gene>
    <name evidence="12" type="ORF">RN96_13410</name>
</gene>
<evidence type="ECO:0000256" key="2">
    <source>
        <dbReference type="ARBA" id="ARBA00022729"/>
    </source>
</evidence>
<dbReference type="GO" id="GO:0009002">
    <property type="term" value="F:serine-type D-Ala-D-Ala carboxypeptidase activity"/>
    <property type="evidence" value="ECO:0007669"/>
    <property type="project" value="InterPro"/>
</dbReference>
<proteinExistence type="inferred from homology"/>
<feature type="compositionally biased region" description="Basic and acidic residues" evidence="10">
    <location>
        <begin position="58"/>
        <end position="69"/>
    </location>
</feature>